<protein>
    <submittedName>
        <fullName evidence="1">Uncharacterized protein</fullName>
    </submittedName>
</protein>
<proteinExistence type="predicted"/>
<evidence type="ECO:0000313" key="1">
    <source>
        <dbReference type="EMBL" id="CAB3389965.1"/>
    </source>
</evidence>
<name>A0ACA8Z6R6_9BACL</name>
<dbReference type="Proteomes" id="UP000501793">
    <property type="component" value="Chromosome"/>
</dbReference>
<reference evidence="1" key="1">
    <citation type="submission" date="2020-04" db="EMBL/GenBank/DDBJ databases">
        <authorList>
            <person name="Hogendoorn C."/>
        </authorList>
    </citation>
    <scope>NUCLEOTIDE SEQUENCE</scope>
    <source>
        <strain evidence="1">FAVT5</strain>
    </source>
</reference>
<accession>A0ACA8Z6R6</accession>
<dbReference type="EMBL" id="LR792684">
    <property type="protein sequence ID" value="CAB3389965.1"/>
    <property type="molecule type" value="Genomic_DNA"/>
</dbReference>
<evidence type="ECO:0000313" key="2">
    <source>
        <dbReference type="Proteomes" id="UP000501793"/>
    </source>
</evidence>
<keyword evidence="2" id="KW-1185">Reference proteome</keyword>
<organism evidence="1 2">
    <name type="scientific">Kyrpidia spormannii</name>
    <dbReference type="NCBI Taxonomy" id="2055160"/>
    <lineage>
        <taxon>Bacteria</taxon>
        <taxon>Bacillati</taxon>
        <taxon>Bacillota</taxon>
        <taxon>Bacilli</taxon>
        <taxon>Bacillales</taxon>
        <taxon>Alicyclobacillaceae</taxon>
        <taxon>Kyrpidia</taxon>
    </lineage>
</organism>
<gene>
    <name evidence="1" type="ORF">FAVT5_0629</name>
</gene>
<sequence>MSGRRELVHIRPNLSQNLFYRQSTDTGDGFQQLQVLFKRAHPLLDLFVQPDVSVPAENPKSSDTNRSVLTVAAETVSESEQVPAQSIIDPLRELLNRLSIF</sequence>